<dbReference type="RefSeq" id="WP_106531012.1">
    <property type="nucleotide sequence ID" value="NZ_PYAW01000008.1"/>
</dbReference>
<protein>
    <submittedName>
        <fullName evidence="1">Uncharacterized protein</fullName>
    </submittedName>
</protein>
<comment type="caution">
    <text evidence="1">The sequence shown here is derived from an EMBL/GenBank/DDBJ whole genome shotgun (WGS) entry which is preliminary data.</text>
</comment>
<gene>
    <name evidence="1" type="ORF">CLV51_10896</name>
</gene>
<organism evidence="1 2">
    <name type="scientific">Chitinophaga niastensis</name>
    <dbReference type="NCBI Taxonomy" id="536980"/>
    <lineage>
        <taxon>Bacteria</taxon>
        <taxon>Pseudomonadati</taxon>
        <taxon>Bacteroidota</taxon>
        <taxon>Chitinophagia</taxon>
        <taxon>Chitinophagales</taxon>
        <taxon>Chitinophagaceae</taxon>
        <taxon>Chitinophaga</taxon>
    </lineage>
</organism>
<dbReference type="EMBL" id="PYAW01000008">
    <property type="protein sequence ID" value="PSL43407.1"/>
    <property type="molecule type" value="Genomic_DNA"/>
</dbReference>
<dbReference type="OrthoDB" id="680829at2"/>
<name>A0A2P8HB13_CHINA</name>
<evidence type="ECO:0000313" key="2">
    <source>
        <dbReference type="Proteomes" id="UP000240971"/>
    </source>
</evidence>
<proteinExistence type="predicted"/>
<dbReference type="Proteomes" id="UP000240971">
    <property type="component" value="Unassembled WGS sequence"/>
</dbReference>
<evidence type="ECO:0000313" key="1">
    <source>
        <dbReference type="EMBL" id="PSL43407.1"/>
    </source>
</evidence>
<dbReference type="AlphaFoldDB" id="A0A2P8HB13"/>
<keyword evidence="2" id="KW-1185">Reference proteome</keyword>
<accession>A0A2P8HB13</accession>
<reference evidence="1 2" key="1">
    <citation type="submission" date="2018-03" db="EMBL/GenBank/DDBJ databases">
        <title>Genomic Encyclopedia of Archaeal and Bacterial Type Strains, Phase II (KMG-II): from individual species to whole genera.</title>
        <authorList>
            <person name="Goeker M."/>
        </authorList>
    </citation>
    <scope>NUCLEOTIDE SEQUENCE [LARGE SCALE GENOMIC DNA]</scope>
    <source>
        <strain evidence="1 2">DSM 24859</strain>
    </source>
</reference>
<sequence length="243" mass="27544">MHGHSDNYTFNDQFFAHIRAPKYQLQKTTAERLGLGIFPPLDEIWISFLNKPDQWVTAASVGASVYDIVLEKGFMGAGDHWTALMRLSLPDSLPHVLRVRGLVLPNGYASDDKVSAWDVMGMEGNIHTIEAWWPYRGGMDFVQCVHSSATSHVDGESHPSGLIRFGFVFKEVTEKLPEGIYEKDTYQYTVDYKHIYVSPLSGSIVETLKTQCWPTYLDVSILHRDSGSYICEKKGEHILFRVL</sequence>